<reference evidence="1 2" key="1">
    <citation type="submission" date="2020-08" db="EMBL/GenBank/DDBJ databases">
        <title>Pseudomonas sp. nov.</title>
        <authorList>
            <person name="Gieschler S."/>
            <person name="Fiedler G."/>
            <person name="Brinks E."/>
            <person name="Boehnlein C."/>
            <person name="Franz C.M.A.P."/>
            <person name="Kabisch J."/>
        </authorList>
    </citation>
    <scope>NUCLEOTIDE SEQUENCE [LARGE SCALE GENOMIC DNA]</scope>
    <source>
        <strain evidence="1 2">MBT-1</strain>
    </source>
</reference>
<gene>
    <name evidence="1" type="ORF">H7995_14035</name>
</gene>
<keyword evidence="2" id="KW-1185">Reference proteome</keyword>
<dbReference type="Proteomes" id="UP000526003">
    <property type="component" value="Unassembled WGS sequence"/>
</dbReference>
<dbReference type="EMBL" id="JACMYG010000012">
    <property type="protein sequence ID" value="MBC2690915.1"/>
    <property type="molecule type" value="Genomic_DNA"/>
</dbReference>
<evidence type="ECO:0008006" key="3">
    <source>
        <dbReference type="Google" id="ProtNLM"/>
    </source>
</evidence>
<sequence length="104" mass="11748">MALSKREQAHIERRLIATLTEACETAKAEIVGFCWLTHEVDYQRFPASLRVTWVFQDQAQLDRALASGEGERMLELTAVALREAEVAFQQIATHVQFACEALRG</sequence>
<organism evidence="1 2">
    <name type="scientific">Pseudomonas kielensis</name>
    <dbReference type="NCBI Taxonomy" id="2762577"/>
    <lineage>
        <taxon>Bacteria</taxon>
        <taxon>Pseudomonadati</taxon>
        <taxon>Pseudomonadota</taxon>
        <taxon>Gammaproteobacteria</taxon>
        <taxon>Pseudomonadales</taxon>
        <taxon>Pseudomonadaceae</taxon>
        <taxon>Pseudomonas</taxon>
    </lineage>
</organism>
<evidence type="ECO:0000313" key="2">
    <source>
        <dbReference type="Proteomes" id="UP000526003"/>
    </source>
</evidence>
<comment type="caution">
    <text evidence="1">The sequence shown here is derived from an EMBL/GenBank/DDBJ whole genome shotgun (WGS) entry which is preliminary data.</text>
</comment>
<accession>A0A7X1GED1</accession>
<dbReference type="RefSeq" id="WP_166590616.1">
    <property type="nucleotide sequence ID" value="NZ_CP090311.1"/>
</dbReference>
<dbReference type="AlphaFoldDB" id="A0A7X1GED1"/>
<evidence type="ECO:0000313" key="1">
    <source>
        <dbReference type="EMBL" id="MBC2690915.1"/>
    </source>
</evidence>
<protein>
    <recommendedName>
        <fullName evidence="3">Fis family transcriptional regulator</fullName>
    </recommendedName>
</protein>
<name>A0A7X1GED1_9PSED</name>
<proteinExistence type="predicted"/>